<keyword evidence="1" id="KW-1133">Transmembrane helix</keyword>
<evidence type="ECO:0000313" key="3">
    <source>
        <dbReference type="Proteomes" id="UP000051096"/>
    </source>
</evidence>
<dbReference type="AlphaFoldDB" id="A0A0S8GKP1"/>
<organism evidence="2 3">
    <name type="scientific">candidate division WOR_3 bacterium SM23_60</name>
    <dbReference type="NCBI Taxonomy" id="1703780"/>
    <lineage>
        <taxon>Bacteria</taxon>
        <taxon>Bacteria division WOR-3</taxon>
    </lineage>
</organism>
<comment type="caution">
    <text evidence="2">The sequence shown here is derived from an EMBL/GenBank/DDBJ whole genome shotgun (WGS) entry which is preliminary data.</text>
</comment>
<name>A0A0S8GKP1_UNCW3</name>
<protein>
    <submittedName>
        <fullName evidence="2">Uncharacterized protein</fullName>
    </submittedName>
</protein>
<keyword evidence="1" id="KW-0812">Transmembrane</keyword>
<dbReference type="EMBL" id="LJUO01000010">
    <property type="protein sequence ID" value="KPK73376.1"/>
    <property type="molecule type" value="Genomic_DNA"/>
</dbReference>
<keyword evidence="1" id="KW-0472">Membrane</keyword>
<dbReference type="Proteomes" id="UP000051096">
    <property type="component" value="Unassembled WGS sequence"/>
</dbReference>
<evidence type="ECO:0000313" key="2">
    <source>
        <dbReference type="EMBL" id="KPK73376.1"/>
    </source>
</evidence>
<sequence>MEQKFKALRMISVILKVFAWIVAVLTIIGFLVMLVGGAALSQFSSRYGAPGIWGPLGGVAMAFYILIIGALWFLSLLAGADLILVILAIEENTRRGSQ</sequence>
<reference evidence="2 3" key="1">
    <citation type="journal article" date="2015" name="Microbiome">
        <title>Genomic resolution of linkages in carbon, nitrogen, and sulfur cycling among widespread estuary sediment bacteria.</title>
        <authorList>
            <person name="Baker B.J."/>
            <person name="Lazar C.S."/>
            <person name="Teske A.P."/>
            <person name="Dick G.J."/>
        </authorList>
    </citation>
    <scope>NUCLEOTIDE SEQUENCE [LARGE SCALE GENOMIC DNA]</scope>
    <source>
        <strain evidence="2">SM23_60</strain>
    </source>
</reference>
<proteinExistence type="predicted"/>
<gene>
    <name evidence="2" type="ORF">AMJ87_01795</name>
</gene>
<evidence type="ECO:0000256" key="1">
    <source>
        <dbReference type="SAM" id="Phobius"/>
    </source>
</evidence>
<feature type="transmembrane region" description="Helical" evidence="1">
    <location>
        <begin position="12"/>
        <end position="41"/>
    </location>
</feature>
<feature type="transmembrane region" description="Helical" evidence="1">
    <location>
        <begin position="61"/>
        <end position="89"/>
    </location>
</feature>
<accession>A0A0S8GKP1</accession>